<dbReference type="InterPro" id="IPR043504">
    <property type="entry name" value="Peptidase_S1_PA_chymotrypsin"/>
</dbReference>
<dbReference type="InterPro" id="IPR009003">
    <property type="entry name" value="Peptidase_S1_PA"/>
</dbReference>
<dbReference type="PANTHER" id="PTHR24260:SF141">
    <property type="entry name" value="TRYPSIN-LIKE PROTEASE TRY-5"/>
    <property type="match status" value="1"/>
</dbReference>
<dbReference type="PANTHER" id="PTHR24260">
    <property type="match status" value="1"/>
</dbReference>
<evidence type="ECO:0000313" key="4">
    <source>
        <dbReference type="Proteomes" id="UP001432322"/>
    </source>
</evidence>
<dbReference type="Pfam" id="PF00089">
    <property type="entry name" value="Trypsin"/>
    <property type="match status" value="1"/>
</dbReference>
<dbReference type="GO" id="GO:0004252">
    <property type="term" value="F:serine-type endopeptidase activity"/>
    <property type="evidence" value="ECO:0007669"/>
    <property type="project" value="InterPro"/>
</dbReference>
<dbReference type="AlphaFoldDB" id="A0AAV5UXE7"/>
<feature type="non-terminal residue" evidence="3">
    <location>
        <position position="1"/>
    </location>
</feature>
<dbReference type="Gene3D" id="2.40.10.10">
    <property type="entry name" value="Trypsin-like serine proteases"/>
    <property type="match status" value="1"/>
</dbReference>
<proteinExistence type="predicted"/>
<feature type="signal peptide" evidence="1">
    <location>
        <begin position="1"/>
        <end position="17"/>
    </location>
</feature>
<feature type="domain" description="Peptidase S1" evidence="2">
    <location>
        <begin position="67"/>
        <end position="120"/>
    </location>
</feature>
<accession>A0AAV5UXE7</accession>
<dbReference type="InterPro" id="IPR018114">
    <property type="entry name" value="TRYPSIN_HIS"/>
</dbReference>
<keyword evidence="1" id="KW-0732">Signal</keyword>
<dbReference type="Proteomes" id="UP001432322">
    <property type="component" value="Unassembled WGS sequence"/>
</dbReference>
<dbReference type="SUPFAM" id="SSF50494">
    <property type="entry name" value="Trypsin-like serine proteases"/>
    <property type="match status" value="1"/>
</dbReference>
<evidence type="ECO:0000259" key="2">
    <source>
        <dbReference type="Pfam" id="PF00089"/>
    </source>
</evidence>
<sequence>RSVLIILLLAHFQPCSCSSIQSNINFGKSYYDHELCGQPSKRRPKRQINEGFDDLEYNEYQDEEQVMGGSDAVNNEHPWAVAIMSYEEDGRSYELCAGTLISRRHVLTAAHCMHKGKFMVDKIRKTQYCDPDAYDLQEYMALTVVLVDGVCLRGAKCPTGLMGREAKITKLNRITRVFHGSTTSILVWR</sequence>
<dbReference type="GO" id="GO:0006508">
    <property type="term" value="P:proteolysis"/>
    <property type="evidence" value="ECO:0007669"/>
    <property type="project" value="InterPro"/>
</dbReference>
<dbReference type="EMBL" id="BTSY01000001">
    <property type="protein sequence ID" value="GMT10855.1"/>
    <property type="molecule type" value="Genomic_DNA"/>
</dbReference>
<reference evidence="3" key="1">
    <citation type="submission" date="2023-10" db="EMBL/GenBank/DDBJ databases">
        <title>Genome assembly of Pristionchus species.</title>
        <authorList>
            <person name="Yoshida K."/>
            <person name="Sommer R.J."/>
        </authorList>
    </citation>
    <scope>NUCLEOTIDE SEQUENCE</scope>
    <source>
        <strain evidence="3">RS5133</strain>
    </source>
</reference>
<feature type="chain" id="PRO_5043966552" description="Peptidase S1 domain-containing protein" evidence="1">
    <location>
        <begin position="18"/>
        <end position="189"/>
    </location>
</feature>
<organism evidence="3 4">
    <name type="scientific">Pristionchus fissidentatus</name>
    <dbReference type="NCBI Taxonomy" id="1538716"/>
    <lineage>
        <taxon>Eukaryota</taxon>
        <taxon>Metazoa</taxon>
        <taxon>Ecdysozoa</taxon>
        <taxon>Nematoda</taxon>
        <taxon>Chromadorea</taxon>
        <taxon>Rhabditida</taxon>
        <taxon>Rhabditina</taxon>
        <taxon>Diplogasteromorpha</taxon>
        <taxon>Diplogasteroidea</taxon>
        <taxon>Neodiplogasteridae</taxon>
        <taxon>Pristionchus</taxon>
    </lineage>
</organism>
<dbReference type="InterPro" id="IPR001254">
    <property type="entry name" value="Trypsin_dom"/>
</dbReference>
<dbReference type="PROSITE" id="PS00134">
    <property type="entry name" value="TRYPSIN_HIS"/>
    <property type="match status" value="1"/>
</dbReference>
<name>A0AAV5UXE7_9BILA</name>
<evidence type="ECO:0000256" key="1">
    <source>
        <dbReference type="SAM" id="SignalP"/>
    </source>
</evidence>
<dbReference type="InterPro" id="IPR051333">
    <property type="entry name" value="CLIP_Serine_Protease"/>
</dbReference>
<gene>
    <name evidence="3" type="ORF">PFISCL1PPCAC_2152</name>
</gene>
<evidence type="ECO:0000313" key="3">
    <source>
        <dbReference type="EMBL" id="GMT10855.1"/>
    </source>
</evidence>
<keyword evidence="4" id="KW-1185">Reference proteome</keyword>
<protein>
    <recommendedName>
        <fullName evidence="2">Peptidase S1 domain-containing protein</fullName>
    </recommendedName>
</protein>
<comment type="caution">
    <text evidence="3">The sequence shown here is derived from an EMBL/GenBank/DDBJ whole genome shotgun (WGS) entry which is preliminary data.</text>
</comment>